<keyword evidence="11" id="KW-0732">Signal</keyword>
<dbReference type="RefSeq" id="WP_244899766.1">
    <property type="nucleotide sequence ID" value="NZ_CP020472.1"/>
</dbReference>
<feature type="compositionally biased region" description="Polar residues" evidence="10">
    <location>
        <begin position="68"/>
        <end position="78"/>
    </location>
</feature>
<dbReference type="PRINTS" id="PR00113">
    <property type="entry name" value="ALKPHPHTASE"/>
</dbReference>
<keyword evidence="6" id="KW-0378">Hydrolase</keyword>
<dbReference type="PROSITE" id="PS00123">
    <property type="entry name" value="ALKALINE_PHOSPHATASE"/>
    <property type="match status" value="1"/>
</dbReference>
<evidence type="ECO:0000256" key="11">
    <source>
        <dbReference type="SAM" id="SignalP"/>
    </source>
</evidence>
<comment type="similarity">
    <text evidence="3 9">Belongs to the alkaline phosphatase family.</text>
</comment>
<dbReference type="PANTHER" id="PTHR11596">
    <property type="entry name" value="ALKALINE PHOSPHATASE"/>
    <property type="match status" value="1"/>
</dbReference>
<evidence type="ECO:0000256" key="3">
    <source>
        <dbReference type="ARBA" id="ARBA00005984"/>
    </source>
</evidence>
<dbReference type="Gene3D" id="1.10.60.40">
    <property type="match status" value="1"/>
</dbReference>
<keyword evidence="5" id="KW-0479">Metal-binding</keyword>
<evidence type="ECO:0000256" key="2">
    <source>
        <dbReference type="ARBA" id="ARBA00001947"/>
    </source>
</evidence>
<evidence type="ECO:0000256" key="1">
    <source>
        <dbReference type="ARBA" id="ARBA00001946"/>
    </source>
</evidence>
<dbReference type="PANTHER" id="PTHR11596:SF5">
    <property type="entry name" value="ALKALINE PHOSPHATASE"/>
    <property type="match status" value="1"/>
</dbReference>
<feature type="compositionally biased region" description="Low complexity" evidence="10">
    <location>
        <begin position="53"/>
        <end position="67"/>
    </location>
</feature>
<keyword evidence="13" id="KW-1185">Reference proteome</keyword>
<protein>
    <submittedName>
        <fullName evidence="12">Alkaline phosphatase</fullName>
    </submittedName>
</protein>
<dbReference type="Gene3D" id="3.40.720.10">
    <property type="entry name" value="Alkaline Phosphatase, subunit A"/>
    <property type="match status" value="1"/>
</dbReference>
<dbReference type="Proteomes" id="UP000191820">
    <property type="component" value="Chromosome"/>
</dbReference>
<feature type="region of interest" description="Disordered" evidence="10">
    <location>
        <begin position="53"/>
        <end position="82"/>
    </location>
</feature>
<evidence type="ECO:0000256" key="6">
    <source>
        <dbReference type="ARBA" id="ARBA00022801"/>
    </source>
</evidence>
<keyword evidence="4" id="KW-0597">Phosphoprotein</keyword>
<dbReference type="InterPro" id="IPR017850">
    <property type="entry name" value="Alkaline_phosphatase_core_sf"/>
</dbReference>
<feature type="signal peptide" evidence="11">
    <location>
        <begin position="1"/>
        <end position="23"/>
    </location>
</feature>
<comment type="cofactor">
    <cofactor evidence="2">
        <name>Zn(2+)</name>
        <dbReference type="ChEBI" id="CHEBI:29105"/>
    </cofactor>
</comment>
<evidence type="ECO:0000256" key="9">
    <source>
        <dbReference type="RuleBase" id="RU003946"/>
    </source>
</evidence>
<evidence type="ECO:0000256" key="8">
    <source>
        <dbReference type="ARBA" id="ARBA00022842"/>
    </source>
</evidence>
<evidence type="ECO:0000256" key="4">
    <source>
        <dbReference type="ARBA" id="ARBA00022553"/>
    </source>
</evidence>
<reference evidence="12 13" key="1">
    <citation type="submission" date="2017-03" db="EMBL/GenBank/DDBJ databases">
        <title>Genome sequencing of Shewanella japonica KCTC 22435.</title>
        <authorList>
            <person name="Kim K.M."/>
        </authorList>
    </citation>
    <scope>NUCLEOTIDE SEQUENCE [LARGE SCALE GENOMIC DNA]</scope>
    <source>
        <strain evidence="12 13">KCTC 22435</strain>
    </source>
</reference>
<proteinExistence type="inferred from homology"/>
<dbReference type="InterPro" id="IPR018299">
    <property type="entry name" value="Alkaline_phosphatase_AS"/>
</dbReference>
<evidence type="ECO:0000256" key="10">
    <source>
        <dbReference type="SAM" id="MobiDB-lite"/>
    </source>
</evidence>
<keyword evidence="8" id="KW-0460">Magnesium</keyword>
<dbReference type="EMBL" id="CP020472">
    <property type="protein sequence ID" value="ARD21049.1"/>
    <property type="molecule type" value="Genomic_DNA"/>
</dbReference>
<evidence type="ECO:0000313" key="12">
    <source>
        <dbReference type="EMBL" id="ARD21049.1"/>
    </source>
</evidence>
<evidence type="ECO:0000313" key="13">
    <source>
        <dbReference type="Proteomes" id="UP000191820"/>
    </source>
</evidence>
<dbReference type="CDD" id="cd16012">
    <property type="entry name" value="ALP"/>
    <property type="match status" value="1"/>
</dbReference>
<feature type="chain" id="PRO_5045903551" evidence="11">
    <location>
        <begin position="24"/>
        <end position="501"/>
    </location>
</feature>
<dbReference type="SMART" id="SM00098">
    <property type="entry name" value="alkPPc"/>
    <property type="match status" value="1"/>
</dbReference>
<sequence length="501" mass="54195">MTIRTTLSLMLGMTLCFSSVSMASQPLAEANMLAATKQTNQVQVQVSSVSDTTVSSAPSTAPQATNSDTASSKDSSTPIVAPITNIPNKKAKQTSGPAKPKNMIIMIGDGMGPAYTTAYRYFKDNPETQEIEQTVFDRLLVGMSSTYPAPVSGYVTDSAASATALATGFKTYNGAIAVDENKRPLTTIMEMAKKRGLSTGVAVSSQVNHATPAAFLAHNEHRRNYVEIAEDYFNSDADVILGGGQKYFSEALLKQFTDKGYQHITEFAQLDSITEPKVLGLFADVQLPWVIDDKQGHKLSTLTQKALDLLSQNEQGFVLMVEGSLIDWAGHSNDIATAMGEMDEFANAIEVVEQFVRERQDTLMVVTADHNTGGLSIGANNEYAWEPAILHQITASPEMISKALIATDEWQKRFNELIGFEATDEEIAKLSAARMQGQKQLFTTILSVIDLRTNTGWTSLGHTADDVQVFAAGPGAILFSGHQDNIDIATKMMSLLPKAAR</sequence>
<evidence type="ECO:0000256" key="7">
    <source>
        <dbReference type="ARBA" id="ARBA00022833"/>
    </source>
</evidence>
<comment type="cofactor">
    <cofactor evidence="1">
        <name>Mg(2+)</name>
        <dbReference type="ChEBI" id="CHEBI:18420"/>
    </cofactor>
</comment>
<dbReference type="SUPFAM" id="SSF53649">
    <property type="entry name" value="Alkaline phosphatase-like"/>
    <property type="match status" value="1"/>
</dbReference>
<accession>A0ABN4YG32</accession>
<name>A0ABN4YG32_9GAMM</name>
<evidence type="ECO:0000256" key="5">
    <source>
        <dbReference type="ARBA" id="ARBA00022723"/>
    </source>
</evidence>
<dbReference type="InterPro" id="IPR001952">
    <property type="entry name" value="Alkaline_phosphatase"/>
</dbReference>
<dbReference type="Pfam" id="PF00245">
    <property type="entry name" value="Alk_phosphatase"/>
    <property type="match status" value="1"/>
</dbReference>
<organism evidence="12 13">
    <name type="scientific">Shewanella japonica</name>
    <dbReference type="NCBI Taxonomy" id="93973"/>
    <lineage>
        <taxon>Bacteria</taxon>
        <taxon>Pseudomonadati</taxon>
        <taxon>Pseudomonadota</taxon>
        <taxon>Gammaproteobacteria</taxon>
        <taxon>Alteromonadales</taxon>
        <taxon>Shewanellaceae</taxon>
        <taxon>Shewanella</taxon>
    </lineage>
</organism>
<gene>
    <name evidence="12" type="ORF">SJ2017_0712</name>
</gene>
<keyword evidence="7" id="KW-0862">Zinc</keyword>